<dbReference type="InterPro" id="IPR008979">
    <property type="entry name" value="Galactose-bd-like_sf"/>
</dbReference>
<dbReference type="Pfam" id="PF00703">
    <property type="entry name" value="Glyco_hydro_2"/>
    <property type="match status" value="1"/>
</dbReference>
<evidence type="ECO:0000256" key="1">
    <source>
        <dbReference type="ARBA" id="ARBA00007401"/>
    </source>
</evidence>
<accession>A0A813J5L3</accession>
<dbReference type="AlphaFoldDB" id="A0A813J5L3"/>
<dbReference type="Pfam" id="PF02836">
    <property type="entry name" value="Glyco_hydro_2_C"/>
    <property type="match status" value="1"/>
</dbReference>
<dbReference type="EMBL" id="CAJNNW010018857">
    <property type="protein sequence ID" value="CAE8663578.1"/>
    <property type="molecule type" value="Genomic_DNA"/>
</dbReference>
<evidence type="ECO:0000259" key="4">
    <source>
        <dbReference type="Pfam" id="PF00703"/>
    </source>
</evidence>
<sequence length="1033" mass="116150">MSVRILQRIFLLALVLVWFWIVFIWTVSLHRVPRDDSESQTTSESFVLPAAVLQSKSGGPASSVGADGPHGLTTEWGQQVLKEPVAWPEYPRPDLVREQWLNLNGFWDYAITKAAAESPEAWDGQIRVPFALESPLSGVERLLGSGEALWYRRSFEHSPLEGQLLILNFEAVDFHCKVWVNDRFVGHHTGGNTPFQFDISAAAQNGTNTLRVSVTDDTSGSQLKGNQPLKPRGMWYTRVSGIWQTVWIESVSKFRIQRLQVVTVSAQKGLVEVTPFIALEGLVFDGKLDLQVDIEVTTSSYKVVARESWRIDQRQQWTGRMGPLDLVIPEPLLWTLESPHLYTLNVWLKDVTNGEWFEKTLDRVTSYIGLREVGRARDAAGHLRFTLNGEEIFHFGTLDQGWWPDGLLTPPSDQAMLSDINFLKSAGFNTIRKHIKVEPRRYYYHCDRVGMLVWQDHVAGGAGDPRLSPRLWDASLSPTRPEDGQWTDSEHRQFQLELESMVDVLYNHPSLVVWVLFNEAWGQHMTADLAKWTMARDPARLVDAASGGNFWPVGHIADAHHYPEPLFPFDAERFDEAFIKVVGEFGGHGVAGGIYTQTTDVETEVNGLLTYDRRITYPRCKQYGQGTAALTASPEDVGQMLRAGFQTWRAEHPDRLLEEVMARTVPDILSYPEIQEVFKPLLSSPSLDAALGAYFEGQPYPILRHSDVGVNRMVAHWHKDYAVLGHRRRTMKHQRNLGTRSTDDHRNGRALSVIPASHLRNDSEMGSGEIGHVALNPSLGDVIVWDMRLTHRGAWRNTQDYGTDRRLGAEGVALKDSPLHHSGRGPSHSLSWIAQRYCRGSKKLFAAADRPPGPATIPHAYTECYGPLLDGARERVQHVLQVGGSFAAQVWRDFFPNARVWAVAVDDEDLAYVQAATGLDWSRIEIMEGQGHVLDSNYIGRAFGNVTFDLIVNSALKATESQAEFLRVYSKQLRSPGFLILEGLLSAGDAQSIAEGFEGNRNWLSIIDRRHASPFHCDERLLLYAPVGRPYGR</sequence>
<dbReference type="InterPro" id="IPR029063">
    <property type="entry name" value="SAM-dependent_MTases_sf"/>
</dbReference>
<dbReference type="InterPro" id="IPR006102">
    <property type="entry name" value="Ig-like_GH2"/>
</dbReference>
<reference evidence="7" key="1">
    <citation type="submission" date="2021-02" db="EMBL/GenBank/DDBJ databases">
        <authorList>
            <person name="Dougan E. K."/>
            <person name="Rhodes N."/>
            <person name="Thang M."/>
            <person name="Chan C."/>
        </authorList>
    </citation>
    <scope>NUCLEOTIDE SEQUENCE</scope>
</reference>
<dbReference type="InterPro" id="IPR036156">
    <property type="entry name" value="Beta-gal/glucu_dom_sf"/>
</dbReference>
<evidence type="ECO:0000256" key="3">
    <source>
        <dbReference type="ARBA" id="ARBA00023295"/>
    </source>
</evidence>
<dbReference type="SUPFAM" id="SSF51445">
    <property type="entry name" value="(Trans)glycosidases"/>
    <property type="match status" value="1"/>
</dbReference>
<dbReference type="Gene3D" id="2.60.120.620">
    <property type="entry name" value="q2cbj1_9rhob like domain"/>
    <property type="match status" value="1"/>
</dbReference>
<protein>
    <recommendedName>
        <fullName evidence="9">Beta-galactosidase</fullName>
    </recommendedName>
</protein>
<dbReference type="Pfam" id="PF05721">
    <property type="entry name" value="PhyH"/>
    <property type="match status" value="1"/>
</dbReference>
<dbReference type="PANTHER" id="PTHR42732">
    <property type="entry name" value="BETA-GALACTOSIDASE"/>
    <property type="match status" value="1"/>
</dbReference>
<comment type="similarity">
    <text evidence="1">Belongs to the glycosyl hydrolase 2 family.</text>
</comment>
<dbReference type="Gene3D" id="3.40.50.150">
    <property type="entry name" value="Vaccinia Virus protein VP39"/>
    <property type="match status" value="1"/>
</dbReference>
<dbReference type="Proteomes" id="UP000626109">
    <property type="component" value="Unassembled WGS sequence"/>
</dbReference>
<dbReference type="Gene3D" id="3.20.20.80">
    <property type="entry name" value="Glycosidases"/>
    <property type="match status" value="1"/>
</dbReference>
<dbReference type="Gene3D" id="2.60.120.260">
    <property type="entry name" value="Galactose-binding domain-like"/>
    <property type="match status" value="1"/>
</dbReference>
<organism evidence="7 8">
    <name type="scientific">Polarella glacialis</name>
    <name type="common">Dinoflagellate</name>
    <dbReference type="NCBI Taxonomy" id="89957"/>
    <lineage>
        <taxon>Eukaryota</taxon>
        <taxon>Sar</taxon>
        <taxon>Alveolata</taxon>
        <taxon>Dinophyceae</taxon>
        <taxon>Suessiales</taxon>
        <taxon>Suessiaceae</taxon>
        <taxon>Polarella</taxon>
    </lineage>
</organism>
<evidence type="ECO:0008006" key="9">
    <source>
        <dbReference type="Google" id="ProtNLM"/>
    </source>
</evidence>
<evidence type="ECO:0000259" key="6">
    <source>
        <dbReference type="Pfam" id="PF02837"/>
    </source>
</evidence>
<name>A0A813J5L3_POLGL</name>
<dbReference type="InterPro" id="IPR008775">
    <property type="entry name" value="Phytyl_CoA_dOase-like"/>
</dbReference>
<feature type="domain" description="Glycosyl hydrolases family 2 sugar binding" evidence="6">
    <location>
        <begin position="150"/>
        <end position="246"/>
    </location>
</feature>
<dbReference type="GO" id="GO:0005975">
    <property type="term" value="P:carbohydrate metabolic process"/>
    <property type="evidence" value="ECO:0007669"/>
    <property type="project" value="InterPro"/>
</dbReference>
<dbReference type="SUPFAM" id="SSF49785">
    <property type="entry name" value="Galactose-binding domain-like"/>
    <property type="match status" value="1"/>
</dbReference>
<keyword evidence="3" id="KW-0326">Glycosidase</keyword>
<dbReference type="PANTHER" id="PTHR42732:SF2">
    <property type="entry name" value="BETA-MANNOSIDASE"/>
    <property type="match status" value="1"/>
</dbReference>
<proteinExistence type="inferred from homology"/>
<comment type="caution">
    <text evidence="7">The sequence shown here is derived from an EMBL/GenBank/DDBJ whole genome shotgun (WGS) entry which is preliminary data.</text>
</comment>
<feature type="domain" description="Glycoside hydrolase family 2 catalytic" evidence="5">
    <location>
        <begin position="414"/>
        <end position="546"/>
    </location>
</feature>
<gene>
    <name evidence="7" type="ORF">PGLA2088_LOCUS15304</name>
</gene>
<dbReference type="Gene3D" id="2.60.40.10">
    <property type="entry name" value="Immunoglobulins"/>
    <property type="match status" value="1"/>
</dbReference>
<keyword evidence="2" id="KW-0378">Hydrolase</keyword>
<evidence type="ECO:0000313" key="7">
    <source>
        <dbReference type="EMBL" id="CAE8663578.1"/>
    </source>
</evidence>
<dbReference type="GO" id="GO:0004553">
    <property type="term" value="F:hydrolase activity, hydrolyzing O-glycosyl compounds"/>
    <property type="evidence" value="ECO:0007669"/>
    <property type="project" value="InterPro"/>
</dbReference>
<evidence type="ECO:0000259" key="5">
    <source>
        <dbReference type="Pfam" id="PF02836"/>
    </source>
</evidence>
<feature type="domain" description="Glycoside hydrolase family 2 immunoglobulin-like beta-sandwich" evidence="4">
    <location>
        <begin position="287"/>
        <end position="371"/>
    </location>
</feature>
<dbReference type="InterPro" id="IPR017853">
    <property type="entry name" value="GH"/>
</dbReference>
<dbReference type="InterPro" id="IPR006104">
    <property type="entry name" value="Glyco_hydro_2_N"/>
</dbReference>
<dbReference type="InterPro" id="IPR051913">
    <property type="entry name" value="GH2_Domain-Containing"/>
</dbReference>
<evidence type="ECO:0000313" key="8">
    <source>
        <dbReference type="Proteomes" id="UP000626109"/>
    </source>
</evidence>
<dbReference type="SUPFAM" id="SSF49303">
    <property type="entry name" value="beta-Galactosidase/glucuronidase domain"/>
    <property type="match status" value="1"/>
</dbReference>
<dbReference type="InterPro" id="IPR006103">
    <property type="entry name" value="Glyco_hydro_2_cat"/>
</dbReference>
<dbReference type="InterPro" id="IPR013783">
    <property type="entry name" value="Ig-like_fold"/>
</dbReference>
<evidence type="ECO:0000256" key="2">
    <source>
        <dbReference type="ARBA" id="ARBA00022801"/>
    </source>
</evidence>
<dbReference type="Pfam" id="PF02837">
    <property type="entry name" value="Glyco_hydro_2_N"/>
    <property type="match status" value="1"/>
</dbReference>